<dbReference type="Proteomes" id="UP000245412">
    <property type="component" value="Unassembled WGS sequence"/>
</dbReference>
<comment type="function">
    <text evidence="2">May play the central regulatory role in sporulation. It may be an element of the effector pathway responsible for the activation of sporulation genes in response to nutritional stress. Spo0A may act in concert with spo0H (a sigma factor) to control the expression of some genes that are critical to the sporulation process.</text>
</comment>
<dbReference type="SUPFAM" id="SSF52172">
    <property type="entry name" value="CheY-like"/>
    <property type="match status" value="1"/>
</dbReference>
<dbReference type="PROSITE" id="PS50110">
    <property type="entry name" value="RESPONSE_REGULATORY"/>
    <property type="match status" value="1"/>
</dbReference>
<dbReference type="AlphaFoldDB" id="A0AB73T3L7"/>
<comment type="caution">
    <text evidence="5">The sequence shown here is derived from an EMBL/GenBank/DDBJ whole genome shotgun (WGS) entry which is preliminary data.</text>
</comment>
<dbReference type="Pfam" id="PF00072">
    <property type="entry name" value="Response_reg"/>
    <property type="match status" value="1"/>
</dbReference>
<name>A0AB73T3L7_9FIRM</name>
<dbReference type="EMBL" id="QGGY01000006">
    <property type="protein sequence ID" value="PWJ75495.1"/>
    <property type="molecule type" value="Genomic_DNA"/>
</dbReference>
<protein>
    <recommendedName>
        <fullName evidence="1">Stage 0 sporulation protein A homolog</fullName>
    </recommendedName>
</protein>
<dbReference type="InterPro" id="IPR011006">
    <property type="entry name" value="CheY-like_superfamily"/>
</dbReference>
<sequence length="80" mass="9240">MSYVQGGHYNIIFLDINLPGVGGVEIGEIIRQKMEDEMTHIVYISQQAGYAMELFKVRPLDFLIKSVNREIFKIKTILYC</sequence>
<reference evidence="5 6" key="1">
    <citation type="submission" date="2018-05" db="EMBL/GenBank/DDBJ databases">
        <authorList>
            <person name="Goeker M."/>
            <person name="Huntemann M."/>
            <person name="Clum A."/>
            <person name="Pillay M."/>
            <person name="Palaniappan K."/>
            <person name="Varghese N."/>
            <person name="Mikhailova N."/>
            <person name="Stamatis D."/>
            <person name="Reddy T."/>
            <person name="Daum C."/>
            <person name="Shapiro N."/>
            <person name="Ivanova N."/>
            <person name="Kyrpides N."/>
            <person name="Woyke T."/>
        </authorList>
    </citation>
    <scope>NUCLEOTIDE SEQUENCE [LARGE SCALE GENOMIC DNA]</scope>
    <source>
        <strain evidence="5 6">DSM 26524</strain>
    </source>
</reference>
<gene>
    <name evidence="5" type="ORF">C7383_10665</name>
</gene>
<dbReference type="Gene3D" id="3.40.50.2300">
    <property type="match status" value="1"/>
</dbReference>
<dbReference type="InterPro" id="IPR001789">
    <property type="entry name" value="Sig_transdc_resp-reg_receiver"/>
</dbReference>
<evidence type="ECO:0000259" key="4">
    <source>
        <dbReference type="PROSITE" id="PS50110"/>
    </source>
</evidence>
<feature type="modified residue" description="4-aspartylphosphate" evidence="3">
    <location>
        <position position="15"/>
    </location>
</feature>
<evidence type="ECO:0000256" key="1">
    <source>
        <dbReference type="ARBA" id="ARBA00018672"/>
    </source>
</evidence>
<evidence type="ECO:0000256" key="2">
    <source>
        <dbReference type="ARBA" id="ARBA00024867"/>
    </source>
</evidence>
<evidence type="ECO:0000313" key="5">
    <source>
        <dbReference type="EMBL" id="PWJ75495.1"/>
    </source>
</evidence>
<evidence type="ECO:0000256" key="3">
    <source>
        <dbReference type="PROSITE-ProRule" id="PRU00169"/>
    </source>
</evidence>
<organism evidence="5 6">
    <name type="scientific">Murimonas intestini</name>
    <dbReference type="NCBI Taxonomy" id="1337051"/>
    <lineage>
        <taxon>Bacteria</taxon>
        <taxon>Bacillati</taxon>
        <taxon>Bacillota</taxon>
        <taxon>Clostridia</taxon>
        <taxon>Lachnospirales</taxon>
        <taxon>Lachnospiraceae</taxon>
        <taxon>Murimonas</taxon>
    </lineage>
</organism>
<keyword evidence="6" id="KW-1185">Reference proteome</keyword>
<dbReference type="GO" id="GO:0000160">
    <property type="term" value="P:phosphorelay signal transduction system"/>
    <property type="evidence" value="ECO:0007669"/>
    <property type="project" value="InterPro"/>
</dbReference>
<proteinExistence type="predicted"/>
<accession>A0AB73T3L7</accession>
<evidence type="ECO:0000313" key="6">
    <source>
        <dbReference type="Proteomes" id="UP000245412"/>
    </source>
</evidence>
<keyword evidence="3" id="KW-0597">Phosphoprotein</keyword>
<feature type="domain" description="Response regulatory" evidence="4">
    <location>
        <begin position="1"/>
        <end position="80"/>
    </location>
</feature>